<dbReference type="EMBL" id="SNSQ01000016">
    <property type="protein sequence ID" value="TEU47555.1"/>
    <property type="molecule type" value="Genomic_DNA"/>
</dbReference>
<dbReference type="Proteomes" id="UP000298234">
    <property type="component" value="Unassembled WGS sequence"/>
</dbReference>
<dbReference type="InterPro" id="IPR044068">
    <property type="entry name" value="CB"/>
</dbReference>
<keyword evidence="4" id="KW-0233">DNA recombination</keyword>
<feature type="domain" description="Tyr recombinase" evidence="7">
    <location>
        <begin position="165"/>
        <end position="410"/>
    </location>
</feature>
<feature type="region of interest" description="Disordered" evidence="6">
    <location>
        <begin position="281"/>
        <end position="302"/>
    </location>
</feature>
<name>A0AAX2RR64_BURCE</name>
<dbReference type="PANTHER" id="PTHR30349:SF41">
    <property type="entry name" value="INTEGRASE_RECOMBINASE PROTEIN MJ0367-RELATED"/>
    <property type="match status" value="1"/>
</dbReference>
<keyword evidence="2" id="KW-0229">DNA integration</keyword>
<organism evidence="9 10">
    <name type="scientific">Burkholderia cepacia</name>
    <name type="common">Pseudomonas cepacia</name>
    <dbReference type="NCBI Taxonomy" id="292"/>
    <lineage>
        <taxon>Bacteria</taxon>
        <taxon>Pseudomonadati</taxon>
        <taxon>Pseudomonadota</taxon>
        <taxon>Betaproteobacteria</taxon>
        <taxon>Burkholderiales</taxon>
        <taxon>Burkholderiaceae</taxon>
        <taxon>Burkholderia</taxon>
        <taxon>Burkholderia cepacia complex</taxon>
    </lineage>
</organism>
<dbReference type="AlphaFoldDB" id="A0AAX2RR64"/>
<dbReference type="SUPFAM" id="SSF56349">
    <property type="entry name" value="DNA breaking-rejoining enzymes"/>
    <property type="match status" value="1"/>
</dbReference>
<accession>A0AAX2RR64</accession>
<dbReference type="Gene3D" id="1.10.443.10">
    <property type="entry name" value="Intergrase catalytic core"/>
    <property type="match status" value="1"/>
</dbReference>
<sequence length="413" mass="46675">MNTRFDLTEPRDWPVARQADETVSRDVDAILTWVDSYSRESLNTRRKFRLEGLRWLAWLDARHDRHHTDLLALASVADVTAYVDHLEHPTSIAPTLLVRYGLSGSPWRGAKKESSRQVTLAILSGLYEYLRRQPGDRSGAYLTHNPFAGASRRLGSTEERRAYDKAVSRPILDEVFATIELLPQGTPLERAHYWRCRWIFTLLYRLWLRRAEVAALRMGDFEPRGRGINGMRAYAVRVTGKGRKTALLPAHPVLLDELAAYRRFHGLSDMPLLDDPLPAVLPLRPRKPEKPKRPRGRPRIEARTASTDVAATPVGRMQATHTSASTVYAVVKTIFALTETRLRESGEFDPADLRALAEASPHTMRHTGVTEAVRQGMPLHIVQSIARHARGATTDGYVTRAEDEMADQMSRLV</sequence>
<dbReference type="InterPro" id="IPR013762">
    <property type="entry name" value="Integrase-like_cat_sf"/>
</dbReference>
<dbReference type="PROSITE" id="PS51900">
    <property type="entry name" value="CB"/>
    <property type="match status" value="1"/>
</dbReference>
<proteinExistence type="inferred from homology"/>
<dbReference type="CDD" id="cd00397">
    <property type="entry name" value="DNA_BRE_C"/>
    <property type="match status" value="1"/>
</dbReference>
<dbReference type="GO" id="GO:0006310">
    <property type="term" value="P:DNA recombination"/>
    <property type="evidence" value="ECO:0007669"/>
    <property type="project" value="UniProtKB-KW"/>
</dbReference>
<evidence type="ECO:0000259" key="7">
    <source>
        <dbReference type="PROSITE" id="PS51898"/>
    </source>
</evidence>
<evidence type="ECO:0000259" key="8">
    <source>
        <dbReference type="PROSITE" id="PS51900"/>
    </source>
</evidence>
<evidence type="ECO:0000256" key="1">
    <source>
        <dbReference type="ARBA" id="ARBA00008857"/>
    </source>
</evidence>
<evidence type="ECO:0000256" key="4">
    <source>
        <dbReference type="ARBA" id="ARBA00023172"/>
    </source>
</evidence>
<feature type="compositionally biased region" description="Basic residues" evidence="6">
    <location>
        <begin position="284"/>
        <end position="297"/>
    </location>
</feature>
<dbReference type="GO" id="GO:0015074">
    <property type="term" value="P:DNA integration"/>
    <property type="evidence" value="ECO:0007669"/>
    <property type="project" value="UniProtKB-KW"/>
</dbReference>
<evidence type="ECO:0000256" key="2">
    <source>
        <dbReference type="ARBA" id="ARBA00022908"/>
    </source>
</evidence>
<comment type="caution">
    <text evidence="9">The sequence shown here is derived from an EMBL/GenBank/DDBJ whole genome shotgun (WGS) entry which is preliminary data.</text>
</comment>
<dbReference type="PANTHER" id="PTHR30349">
    <property type="entry name" value="PHAGE INTEGRASE-RELATED"/>
    <property type="match status" value="1"/>
</dbReference>
<dbReference type="RefSeq" id="WP_134256287.1">
    <property type="nucleotide sequence ID" value="NZ_SNSG01000013.1"/>
</dbReference>
<evidence type="ECO:0000256" key="6">
    <source>
        <dbReference type="SAM" id="MobiDB-lite"/>
    </source>
</evidence>
<reference evidence="9 10" key="1">
    <citation type="submission" date="2019-03" db="EMBL/GenBank/DDBJ databases">
        <title>Burkholderia cepacia outbreak.</title>
        <authorList>
            <person name="Farzana R."/>
            <person name="Walsh T.R."/>
        </authorList>
    </citation>
    <scope>NUCLEOTIDE SEQUENCE [LARGE SCALE GENOMIC DNA]</scope>
    <source>
        <strain evidence="10">d13</strain>
    </source>
</reference>
<protein>
    <submittedName>
        <fullName evidence="9">Site-specific integrase</fullName>
    </submittedName>
</protein>
<dbReference type="PROSITE" id="PS51898">
    <property type="entry name" value="TYR_RECOMBINASE"/>
    <property type="match status" value="1"/>
</dbReference>
<evidence type="ECO:0000256" key="3">
    <source>
        <dbReference type="ARBA" id="ARBA00023125"/>
    </source>
</evidence>
<dbReference type="GO" id="GO:0003677">
    <property type="term" value="F:DNA binding"/>
    <property type="evidence" value="ECO:0007669"/>
    <property type="project" value="UniProtKB-UniRule"/>
</dbReference>
<dbReference type="InterPro" id="IPR011010">
    <property type="entry name" value="DNA_brk_join_enz"/>
</dbReference>
<keyword evidence="3 5" id="KW-0238">DNA-binding</keyword>
<evidence type="ECO:0000256" key="5">
    <source>
        <dbReference type="PROSITE-ProRule" id="PRU01248"/>
    </source>
</evidence>
<comment type="similarity">
    <text evidence="1">Belongs to the 'phage' integrase family.</text>
</comment>
<dbReference type="InterPro" id="IPR050090">
    <property type="entry name" value="Tyrosine_recombinase_XerCD"/>
</dbReference>
<dbReference type="InterPro" id="IPR002104">
    <property type="entry name" value="Integrase_catalytic"/>
</dbReference>
<feature type="domain" description="Core-binding (CB)" evidence="8">
    <location>
        <begin position="28"/>
        <end position="131"/>
    </location>
</feature>
<evidence type="ECO:0000313" key="9">
    <source>
        <dbReference type="EMBL" id="TEU47555.1"/>
    </source>
</evidence>
<evidence type="ECO:0000313" key="10">
    <source>
        <dbReference type="Proteomes" id="UP000298234"/>
    </source>
</evidence>
<gene>
    <name evidence="9" type="ORF">E3D37_16245</name>
</gene>